<comment type="cofactor">
    <cofactor evidence="4">
        <name>Zn(2+)</name>
        <dbReference type="ChEBI" id="CHEBI:29105"/>
    </cofactor>
    <text evidence="4">Binds 1 zinc ion per subunit.</text>
</comment>
<comment type="function">
    <text evidence="4">Catalyzes the deamination of 5-methylthioadenosine and S-adenosyl-L-homocysteine into 5-methylthioinosine and S-inosyl-L-homocysteine, respectively. Is also able to deaminate adenosine.</text>
</comment>
<feature type="binding site" evidence="4">
    <location>
        <position position="209"/>
    </location>
    <ligand>
        <name>Zn(2+)</name>
        <dbReference type="ChEBI" id="CHEBI:29105"/>
    </ligand>
</feature>
<gene>
    <name evidence="4" type="primary">mtaD</name>
    <name evidence="6" type="ORF">DWV06_11225</name>
</gene>
<dbReference type="SUPFAM" id="SSF51338">
    <property type="entry name" value="Composite domain of metallo-dependent hydrolases"/>
    <property type="match status" value="1"/>
</dbReference>
<keyword evidence="3 4" id="KW-0862">Zinc</keyword>
<sequence length="432" mass="48538">MGILIKNIKAVLLQEEKFVIETKDIYIEKDKIVGISNEPKNFIQEKIIDGTNKLLLPGLINCHTHSYMSVFRNCADDLAFDDWLFKNILPLEDKLIPEDAYWGALLSIMEMLRTGTTCFLDMHMFPNEIAKAVEDSGIRGVLSRGLVGFGDDEGGRLRLSQAKEEMNNYKDSSRLSFLYGPHAPYTCDQDYLKIVLEEAKKDNKGIHIHLSESKNEIENMKKQNNCTPIEYVNQINLFDKNTLAAHCVQLTEKDIEILREKKVNVITNPASNMKLGNGFAPITKLMEQGINICLGTDGAASNNSLNLFHEMSLLALIHKGVEENAQAVSAQDALKFATMNGARALQMEDSIGQIKEGMKADLIILNLNNPQFSPRNNLIAGLCYSGTGSEVETVLVDGNIVMEDKKFTFIDEKEVYVHIEQISKRLGLDRRY</sequence>
<dbReference type="PANTHER" id="PTHR43794:SF11">
    <property type="entry name" value="AMIDOHYDROLASE-RELATED DOMAIN-CONTAINING PROTEIN"/>
    <property type="match status" value="1"/>
</dbReference>
<evidence type="ECO:0000313" key="6">
    <source>
        <dbReference type="EMBL" id="RDU22938.1"/>
    </source>
</evidence>
<dbReference type="EC" id="3.5.4.31" evidence="4"/>
<dbReference type="InterPro" id="IPR050287">
    <property type="entry name" value="MTA/SAH_deaminase"/>
</dbReference>
<dbReference type="SUPFAM" id="SSF51556">
    <property type="entry name" value="Metallo-dependent hydrolases"/>
    <property type="match status" value="1"/>
</dbReference>
<dbReference type="EC" id="3.5.4.28" evidence="4"/>
<comment type="similarity">
    <text evidence="4">Belongs to the metallo-dependent hydrolases superfamily. MTA/SAH deaminase family.</text>
</comment>
<dbReference type="InterPro" id="IPR006680">
    <property type="entry name" value="Amidohydro-rel"/>
</dbReference>
<proteinExistence type="inferred from homology"/>
<dbReference type="AlphaFoldDB" id="A0A371ATP6"/>
<feature type="binding site" evidence="4">
    <location>
        <position position="297"/>
    </location>
    <ligand>
        <name>substrate</name>
    </ligand>
</feature>
<feature type="binding site" evidence="4">
    <location>
        <position position="156"/>
    </location>
    <ligand>
        <name>substrate</name>
    </ligand>
</feature>
<evidence type="ECO:0000256" key="4">
    <source>
        <dbReference type="HAMAP-Rule" id="MF_01281"/>
    </source>
</evidence>
<comment type="catalytic activity">
    <reaction evidence="4">
        <text>S-methyl-5'-thioadenosine + H2O + H(+) = S-methyl-5'-thioinosine + NH4(+)</text>
        <dbReference type="Rhea" id="RHEA:25025"/>
        <dbReference type="ChEBI" id="CHEBI:15377"/>
        <dbReference type="ChEBI" id="CHEBI:15378"/>
        <dbReference type="ChEBI" id="CHEBI:17509"/>
        <dbReference type="ChEBI" id="CHEBI:28938"/>
        <dbReference type="ChEBI" id="CHEBI:48595"/>
        <dbReference type="EC" id="3.5.4.31"/>
    </reaction>
</comment>
<dbReference type="HAMAP" id="MF_01281">
    <property type="entry name" value="MTA_SAH_deamin"/>
    <property type="match status" value="1"/>
</dbReference>
<comment type="caution">
    <text evidence="6">The sequence shown here is derived from an EMBL/GenBank/DDBJ whole genome shotgun (WGS) entry which is preliminary data.</text>
</comment>
<dbReference type="EMBL" id="QRCT01000034">
    <property type="protein sequence ID" value="RDU22938.1"/>
    <property type="molecule type" value="Genomic_DNA"/>
</dbReference>
<dbReference type="GO" id="GO:0046872">
    <property type="term" value="F:metal ion binding"/>
    <property type="evidence" value="ECO:0007669"/>
    <property type="project" value="UniProtKB-KW"/>
</dbReference>
<keyword evidence="7" id="KW-1185">Reference proteome</keyword>
<evidence type="ECO:0000313" key="7">
    <source>
        <dbReference type="Proteomes" id="UP000255036"/>
    </source>
</evidence>
<feature type="binding site" evidence="4">
    <location>
        <position position="65"/>
    </location>
    <ligand>
        <name>Zn(2+)</name>
        <dbReference type="ChEBI" id="CHEBI:29105"/>
    </ligand>
</feature>
<protein>
    <recommendedName>
        <fullName evidence="4">5-methylthioadenosine/S-adenosylhomocysteine deaminase</fullName>
        <shortName evidence="4">MTA/SAH deaminase</shortName>
        <ecNumber evidence="4">3.5.4.28</ecNumber>
        <ecNumber evidence="4">3.5.4.31</ecNumber>
    </recommendedName>
</protein>
<feature type="binding site" evidence="4">
    <location>
        <position position="92"/>
    </location>
    <ligand>
        <name>substrate</name>
    </ligand>
</feature>
<dbReference type="GO" id="GO:0050270">
    <property type="term" value="F:S-adenosylhomocysteine deaminase activity"/>
    <property type="evidence" value="ECO:0007669"/>
    <property type="project" value="UniProtKB-UniRule"/>
</dbReference>
<comment type="catalytic activity">
    <reaction evidence="4">
        <text>S-adenosyl-L-homocysteine + H2O + H(+) = S-inosyl-L-homocysteine + NH4(+)</text>
        <dbReference type="Rhea" id="RHEA:20716"/>
        <dbReference type="ChEBI" id="CHEBI:15377"/>
        <dbReference type="ChEBI" id="CHEBI:15378"/>
        <dbReference type="ChEBI" id="CHEBI:28938"/>
        <dbReference type="ChEBI" id="CHEBI:57856"/>
        <dbReference type="ChEBI" id="CHEBI:57985"/>
        <dbReference type="EC" id="3.5.4.28"/>
    </reaction>
</comment>
<dbReference type="Gene3D" id="3.20.20.140">
    <property type="entry name" value="Metal-dependent hydrolases"/>
    <property type="match status" value="1"/>
</dbReference>
<dbReference type="InterPro" id="IPR032466">
    <property type="entry name" value="Metal_Hydrolase"/>
</dbReference>
<evidence type="ECO:0000259" key="5">
    <source>
        <dbReference type="Pfam" id="PF01979"/>
    </source>
</evidence>
<dbReference type="FunFam" id="3.20.20.140:FF:000014">
    <property type="entry name" value="5-methylthioadenosine/S-adenosylhomocysteine deaminase"/>
    <property type="match status" value="1"/>
</dbReference>
<dbReference type="Gene3D" id="2.30.40.10">
    <property type="entry name" value="Urease, subunit C, domain 1"/>
    <property type="match status" value="1"/>
</dbReference>
<accession>A0A371ATP6</accession>
<feature type="binding site" evidence="4">
    <location>
        <position position="144"/>
    </location>
    <ligand>
        <name>substrate</name>
    </ligand>
</feature>
<keyword evidence="1 4" id="KW-0479">Metal-binding</keyword>
<dbReference type="RefSeq" id="WP_115482281.1">
    <property type="nucleotide sequence ID" value="NZ_QRCT01000034.1"/>
</dbReference>
<dbReference type="InterPro" id="IPR011059">
    <property type="entry name" value="Metal-dep_hydrolase_composite"/>
</dbReference>
<feature type="domain" description="Amidohydrolase-related" evidence="5">
    <location>
        <begin position="55"/>
        <end position="401"/>
    </location>
</feature>
<dbReference type="GO" id="GO:0090614">
    <property type="term" value="F:5'-methylthioadenosine deaminase activity"/>
    <property type="evidence" value="ECO:0007669"/>
    <property type="project" value="UniProtKB-UniRule"/>
</dbReference>
<evidence type="ECO:0000256" key="3">
    <source>
        <dbReference type="ARBA" id="ARBA00022833"/>
    </source>
</evidence>
<dbReference type="Proteomes" id="UP000255036">
    <property type="component" value="Unassembled WGS sequence"/>
</dbReference>
<feature type="binding site" evidence="4">
    <location>
        <position position="212"/>
    </location>
    <ligand>
        <name>substrate</name>
    </ligand>
</feature>
<evidence type="ECO:0000256" key="2">
    <source>
        <dbReference type="ARBA" id="ARBA00022801"/>
    </source>
</evidence>
<feature type="binding site" evidence="4">
    <location>
        <position position="63"/>
    </location>
    <ligand>
        <name>Zn(2+)</name>
        <dbReference type="ChEBI" id="CHEBI:29105"/>
    </ligand>
</feature>
<dbReference type="InterPro" id="IPR023512">
    <property type="entry name" value="Deaminase_MtaD/DadD"/>
</dbReference>
<reference evidence="6 7" key="1">
    <citation type="submission" date="2018-07" db="EMBL/GenBank/DDBJ databases">
        <title>Anaerosacharophilus polymeroproducens gen. nov. sp. nov., an anaerobic bacterium isolated from salt field.</title>
        <authorList>
            <person name="Kim W."/>
            <person name="Yang S.-H."/>
            <person name="Oh J."/>
            <person name="Lee J.-H."/>
            <person name="Kwon K.K."/>
        </authorList>
    </citation>
    <scope>NUCLEOTIDE SEQUENCE [LARGE SCALE GENOMIC DNA]</scope>
    <source>
        <strain evidence="6 7">MCWD5</strain>
    </source>
</reference>
<dbReference type="Pfam" id="PF01979">
    <property type="entry name" value="Amidohydro_1"/>
    <property type="match status" value="1"/>
</dbReference>
<keyword evidence="2 4" id="KW-0378">Hydrolase</keyword>
<name>A0A371ATP6_9FIRM</name>
<organism evidence="6 7">
    <name type="scientific">Anaerosacchariphilus polymeriproducens</name>
    <dbReference type="NCBI Taxonomy" id="1812858"/>
    <lineage>
        <taxon>Bacteria</taxon>
        <taxon>Bacillati</taxon>
        <taxon>Bacillota</taxon>
        <taxon>Clostridia</taxon>
        <taxon>Lachnospirales</taxon>
        <taxon>Lachnospiraceae</taxon>
        <taxon>Anaerosacchariphilus</taxon>
    </lineage>
</organism>
<dbReference type="CDD" id="cd01298">
    <property type="entry name" value="ATZ_TRZ_like"/>
    <property type="match status" value="1"/>
</dbReference>
<feature type="binding site" evidence="4">
    <location>
        <position position="182"/>
    </location>
    <ligand>
        <name>substrate</name>
    </ligand>
</feature>
<evidence type="ECO:0000256" key="1">
    <source>
        <dbReference type="ARBA" id="ARBA00022723"/>
    </source>
</evidence>
<feature type="binding site" evidence="4">
    <location>
        <position position="297"/>
    </location>
    <ligand>
        <name>Zn(2+)</name>
        <dbReference type="ChEBI" id="CHEBI:29105"/>
    </ligand>
</feature>
<dbReference type="OrthoDB" id="9767366at2"/>
<dbReference type="PANTHER" id="PTHR43794">
    <property type="entry name" value="AMINOHYDROLASE SSNA-RELATED"/>
    <property type="match status" value="1"/>
</dbReference>